<keyword evidence="2" id="KW-0479">Metal-binding</keyword>
<dbReference type="PANTHER" id="PTHR31845:SF17">
    <property type="entry name" value="ZN(II)2CYS6 TRANSCRIPTION FACTOR (EUROFUNG)"/>
    <property type="match status" value="1"/>
</dbReference>
<evidence type="ECO:0000313" key="9">
    <source>
        <dbReference type="EMBL" id="KEQ99138.1"/>
    </source>
</evidence>
<dbReference type="Proteomes" id="UP000030641">
    <property type="component" value="Unassembled WGS sequence"/>
</dbReference>
<reference evidence="9 10" key="1">
    <citation type="journal article" date="2014" name="BMC Genomics">
        <title>Genome sequencing of four Aureobasidium pullulans varieties: biotechnological potential, stress tolerance, and description of new species.</title>
        <authorList>
            <person name="Gostin Ar C."/>
            <person name="Ohm R.A."/>
            <person name="Kogej T."/>
            <person name="Sonjak S."/>
            <person name="Turk M."/>
            <person name="Zajc J."/>
            <person name="Zalar P."/>
            <person name="Grube M."/>
            <person name="Sun H."/>
            <person name="Han J."/>
            <person name="Sharma A."/>
            <person name="Chiniquy J."/>
            <person name="Ngan C.Y."/>
            <person name="Lipzen A."/>
            <person name="Barry K."/>
            <person name="Grigoriev I.V."/>
            <person name="Gunde-Cimerman N."/>
        </authorList>
    </citation>
    <scope>NUCLEOTIDE SEQUENCE [LARGE SCALE GENOMIC DNA]</scope>
    <source>
        <strain evidence="9 10">EXF-2481</strain>
    </source>
</reference>
<keyword evidence="4" id="KW-0238">DNA-binding</keyword>
<dbReference type="EMBL" id="KL584751">
    <property type="protein sequence ID" value="KEQ99138.1"/>
    <property type="molecule type" value="Genomic_DNA"/>
</dbReference>
<accession>A0A074YMZ0</accession>
<evidence type="ECO:0000256" key="1">
    <source>
        <dbReference type="ARBA" id="ARBA00004123"/>
    </source>
</evidence>
<dbReference type="GeneID" id="25362421"/>
<dbReference type="InParanoid" id="A0A074YMZ0"/>
<keyword evidence="7" id="KW-1133">Transmembrane helix</keyword>
<organism evidence="9 10">
    <name type="scientific">Aureobasidium subglaciale (strain EXF-2481)</name>
    <name type="common">Aureobasidium pullulans var. subglaciale</name>
    <dbReference type="NCBI Taxonomy" id="1043005"/>
    <lineage>
        <taxon>Eukaryota</taxon>
        <taxon>Fungi</taxon>
        <taxon>Dikarya</taxon>
        <taxon>Ascomycota</taxon>
        <taxon>Pezizomycotina</taxon>
        <taxon>Dothideomycetes</taxon>
        <taxon>Dothideomycetidae</taxon>
        <taxon>Dothideales</taxon>
        <taxon>Saccotheciaceae</taxon>
        <taxon>Aureobasidium</taxon>
    </lineage>
</organism>
<name>A0A074YMZ0_AURSE</name>
<dbReference type="Gene3D" id="4.10.240.10">
    <property type="entry name" value="Zn(2)-C6 fungal-type DNA-binding domain"/>
    <property type="match status" value="1"/>
</dbReference>
<dbReference type="GO" id="GO:0000981">
    <property type="term" value="F:DNA-binding transcription factor activity, RNA polymerase II-specific"/>
    <property type="evidence" value="ECO:0007669"/>
    <property type="project" value="InterPro"/>
</dbReference>
<evidence type="ECO:0000313" key="10">
    <source>
        <dbReference type="Proteomes" id="UP000030641"/>
    </source>
</evidence>
<dbReference type="GO" id="GO:0008270">
    <property type="term" value="F:zinc ion binding"/>
    <property type="evidence" value="ECO:0007669"/>
    <property type="project" value="InterPro"/>
</dbReference>
<evidence type="ECO:0000256" key="3">
    <source>
        <dbReference type="ARBA" id="ARBA00023015"/>
    </source>
</evidence>
<evidence type="ECO:0000256" key="7">
    <source>
        <dbReference type="SAM" id="Phobius"/>
    </source>
</evidence>
<dbReference type="AlphaFoldDB" id="A0A074YMZ0"/>
<dbReference type="PROSITE" id="PS00463">
    <property type="entry name" value="ZN2_CY6_FUNGAL_1"/>
    <property type="match status" value="1"/>
</dbReference>
<dbReference type="InterPro" id="IPR036864">
    <property type="entry name" value="Zn2-C6_fun-type_DNA-bd_sf"/>
</dbReference>
<evidence type="ECO:0000256" key="6">
    <source>
        <dbReference type="ARBA" id="ARBA00023242"/>
    </source>
</evidence>
<dbReference type="InterPro" id="IPR051089">
    <property type="entry name" value="prtT"/>
</dbReference>
<dbReference type="GO" id="GO:0000976">
    <property type="term" value="F:transcription cis-regulatory region binding"/>
    <property type="evidence" value="ECO:0007669"/>
    <property type="project" value="TreeGrafter"/>
</dbReference>
<dbReference type="RefSeq" id="XP_013347241.1">
    <property type="nucleotide sequence ID" value="XM_013491787.1"/>
</dbReference>
<evidence type="ECO:0000256" key="4">
    <source>
        <dbReference type="ARBA" id="ARBA00023125"/>
    </source>
</evidence>
<dbReference type="InterPro" id="IPR001138">
    <property type="entry name" value="Zn2Cys6_DnaBD"/>
</dbReference>
<keyword evidence="7" id="KW-0472">Membrane</keyword>
<keyword evidence="10" id="KW-1185">Reference proteome</keyword>
<dbReference type="PANTHER" id="PTHR31845">
    <property type="entry name" value="FINGER DOMAIN PROTEIN, PUTATIVE-RELATED"/>
    <property type="match status" value="1"/>
</dbReference>
<keyword evidence="7" id="KW-0812">Transmembrane</keyword>
<dbReference type="GO" id="GO:0006351">
    <property type="term" value="P:DNA-templated transcription"/>
    <property type="evidence" value="ECO:0007669"/>
    <property type="project" value="InterPro"/>
</dbReference>
<keyword evidence="5" id="KW-0804">Transcription</keyword>
<dbReference type="SMART" id="SM00066">
    <property type="entry name" value="GAL4"/>
    <property type="match status" value="1"/>
</dbReference>
<evidence type="ECO:0000256" key="2">
    <source>
        <dbReference type="ARBA" id="ARBA00022723"/>
    </source>
</evidence>
<dbReference type="OMA" id="QMAADNF"/>
<keyword evidence="6" id="KW-0539">Nucleus</keyword>
<feature type="transmembrane region" description="Helical" evidence="7">
    <location>
        <begin position="502"/>
        <end position="524"/>
    </location>
</feature>
<dbReference type="GO" id="GO:0005634">
    <property type="term" value="C:nucleus"/>
    <property type="evidence" value="ECO:0007669"/>
    <property type="project" value="UniProtKB-SubCell"/>
</dbReference>
<dbReference type="SMART" id="SM00906">
    <property type="entry name" value="Fungal_trans"/>
    <property type="match status" value="1"/>
</dbReference>
<keyword evidence="3" id="KW-0805">Transcription regulation</keyword>
<dbReference type="InterPro" id="IPR007219">
    <property type="entry name" value="XnlR_reg_dom"/>
</dbReference>
<protein>
    <recommendedName>
        <fullName evidence="8">Zn(2)-C6 fungal-type domain-containing protein</fullName>
    </recommendedName>
</protein>
<evidence type="ECO:0000256" key="5">
    <source>
        <dbReference type="ARBA" id="ARBA00023163"/>
    </source>
</evidence>
<feature type="domain" description="Zn(2)-C6 fungal-type" evidence="8">
    <location>
        <begin position="28"/>
        <end position="58"/>
    </location>
</feature>
<dbReference type="OrthoDB" id="4060227at2759"/>
<dbReference type="SUPFAM" id="SSF57701">
    <property type="entry name" value="Zn2/Cys6 DNA-binding domain"/>
    <property type="match status" value="1"/>
</dbReference>
<comment type="subcellular location">
    <subcellularLocation>
        <location evidence="1">Nucleus</location>
    </subcellularLocation>
</comment>
<dbReference type="CDD" id="cd12148">
    <property type="entry name" value="fungal_TF_MHR"/>
    <property type="match status" value="1"/>
</dbReference>
<gene>
    <name evidence="9" type="ORF">AUEXF2481DRAFT_1954</name>
</gene>
<dbReference type="Pfam" id="PF04082">
    <property type="entry name" value="Fungal_trans"/>
    <property type="match status" value="1"/>
</dbReference>
<proteinExistence type="predicted"/>
<dbReference type="CDD" id="cd00067">
    <property type="entry name" value="GAL4"/>
    <property type="match status" value="1"/>
</dbReference>
<dbReference type="Pfam" id="PF00172">
    <property type="entry name" value="Zn_clus"/>
    <property type="match status" value="1"/>
</dbReference>
<dbReference type="HOGENOM" id="CLU_011003_0_1_1"/>
<evidence type="ECO:0000259" key="8">
    <source>
        <dbReference type="PROSITE" id="PS00463"/>
    </source>
</evidence>
<sequence>MNGNKRPRLEHRESISSETASKAQLTRACAECKKHKIKCFVQQGGTACNKCIKSGIICVPHNFAQKFIDKDATWKSEADITLDRLKAAVQHLLQLNHLPRLELFNDPQSLPVPVCEVFVQTLSPSTTHTNSVVPGNFISEGPSANHHEDDSDLVPLPMNNLYNLTEPGNSRLIRVDPAEVNGPDFISRGVVSVAEAEYLFCHFRDHINPLLWDGVLCSHGTLQEARQSSSLLIATVLTVAALHLPDREQSLHATYDAFVSLMRGSCMLRSQNLDDIRGLCIGAFYLTSLSWALCSRAVRVATEMNLHKSSLQFSRGSIESYERVRLWYVLYVCDHQFALAYGRPPMMHEDAAIRNAEKLLTSGLSSKGDWKLVAQVELFRILAGAYFMYGCDPDLELNGSDFEMLQSFNISVDQWRLQYQPKNPGVASHCVNPAKGTALYYHLARFQLNSLSLRGISARSSESDMSWDRKEAANNAIAAATNALRLIIEDVELRNALIGMPIFTHAMIAVCASFLIKMAVVYGVSDTRNVRKLVLPKNLTKYGLNFHTKDALCSVESLVLVLKPVADNASQRHVARQVITGLEELLQRFAKSREGDLFIYSPSGDTEHPAVAVVNHDISHSATAEESLFAPDIVDVTHADYILPDGSHDQDTTQLFGLENAQQDPFDLLGDLDWRFNDSFLWGIDSGAPYI</sequence>